<keyword evidence="2" id="KW-1185">Reference proteome</keyword>
<accession>A0ACC2CZ90</accession>
<protein>
    <submittedName>
        <fullName evidence="1">Uncharacterized protein</fullName>
    </submittedName>
</protein>
<name>A0ACC2CZ90_DIPCM</name>
<dbReference type="Proteomes" id="UP001162992">
    <property type="component" value="Chromosome 8"/>
</dbReference>
<gene>
    <name evidence="1" type="ORF">O6H91_08G080300</name>
</gene>
<comment type="caution">
    <text evidence="1">The sequence shown here is derived from an EMBL/GenBank/DDBJ whole genome shotgun (WGS) entry which is preliminary data.</text>
</comment>
<dbReference type="EMBL" id="CM055099">
    <property type="protein sequence ID" value="KAJ7547323.1"/>
    <property type="molecule type" value="Genomic_DNA"/>
</dbReference>
<sequence>MKTSKDDVSENSCIVWPPVVIIENTRQLKKSPKCSALKNKEVGSNFSGLKCKEIRAFLKRVCSVEYSSVIPLYDIRGPKGKTLVTFPGNDLGYANARTLSDCFQRMGRGREQWMKVMPKDFSTFEGWNTKNLVAKYGSRILYGYIARPKDMEQLDPHKKTLKNWSAGNPEEKVHRPVRQRNQVILHLLH</sequence>
<evidence type="ECO:0000313" key="2">
    <source>
        <dbReference type="Proteomes" id="UP001162992"/>
    </source>
</evidence>
<organism evidence="1 2">
    <name type="scientific">Diphasiastrum complanatum</name>
    <name type="common">Issler's clubmoss</name>
    <name type="synonym">Lycopodium complanatum</name>
    <dbReference type="NCBI Taxonomy" id="34168"/>
    <lineage>
        <taxon>Eukaryota</taxon>
        <taxon>Viridiplantae</taxon>
        <taxon>Streptophyta</taxon>
        <taxon>Embryophyta</taxon>
        <taxon>Tracheophyta</taxon>
        <taxon>Lycopodiopsida</taxon>
        <taxon>Lycopodiales</taxon>
        <taxon>Lycopodiaceae</taxon>
        <taxon>Lycopodioideae</taxon>
        <taxon>Diphasiastrum</taxon>
    </lineage>
</organism>
<evidence type="ECO:0000313" key="1">
    <source>
        <dbReference type="EMBL" id="KAJ7547323.1"/>
    </source>
</evidence>
<proteinExistence type="predicted"/>
<reference evidence="2" key="1">
    <citation type="journal article" date="2024" name="Proc. Natl. Acad. Sci. U.S.A.">
        <title>Extraordinary preservation of gene collinearity over three hundred million years revealed in homosporous lycophytes.</title>
        <authorList>
            <person name="Li C."/>
            <person name="Wickell D."/>
            <person name="Kuo L.Y."/>
            <person name="Chen X."/>
            <person name="Nie B."/>
            <person name="Liao X."/>
            <person name="Peng D."/>
            <person name="Ji J."/>
            <person name="Jenkins J."/>
            <person name="Williams M."/>
            <person name="Shu S."/>
            <person name="Plott C."/>
            <person name="Barry K."/>
            <person name="Rajasekar S."/>
            <person name="Grimwood J."/>
            <person name="Han X."/>
            <person name="Sun S."/>
            <person name="Hou Z."/>
            <person name="He W."/>
            <person name="Dai G."/>
            <person name="Sun C."/>
            <person name="Schmutz J."/>
            <person name="Leebens-Mack J.H."/>
            <person name="Li F.W."/>
            <person name="Wang L."/>
        </authorList>
    </citation>
    <scope>NUCLEOTIDE SEQUENCE [LARGE SCALE GENOMIC DNA]</scope>
    <source>
        <strain evidence="2">cv. PW_Plant_1</strain>
    </source>
</reference>